<reference evidence="3" key="1">
    <citation type="submission" date="2023-03" db="EMBL/GenBank/DDBJ databases">
        <authorList>
            <person name="Steffen K."/>
            <person name="Cardenas P."/>
        </authorList>
    </citation>
    <scope>NUCLEOTIDE SEQUENCE</scope>
</reference>
<evidence type="ECO:0000256" key="2">
    <source>
        <dbReference type="SAM" id="MobiDB-lite"/>
    </source>
</evidence>
<feature type="compositionally biased region" description="Low complexity" evidence="2">
    <location>
        <begin position="31"/>
        <end position="45"/>
    </location>
</feature>
<dbReference type="Proteomes" id="UP001174909">
    <property type="component" value="Unassembled WGS sequence"/>
</dbReference>
<gene>
    <name evidence="3" type="ORF">GBAR_LOCUS16710</name>
</gene>
<accession>A0AA35WUK0</accession>
<feature type="compositionally biased region" description="Basic and acidic residues" evidence="2">
    <location>
        <begin position="1"/>
        <end position="23"/>
    </location>
</feature>
<keyword evidence="1" id="KW-0175">Coiled coil</keyword>
<evidence type="ECO:0000313" key="4">
    <source>
        <dbReference type="Proteomes" id="UP001174909"/>
    </source>
</evidence>
<evidence type="ECO:0000256" key="1">
    <source>
        <dbReference type="SAM" id="Coils"/>
    </source>
</evidence>
<feature type="region of interest" description="Disordered" evidence="2">
    <location>
        <begin position="79"/>
        <end position="160"/>
    </location>
</feature>
<comment type="caution">
    <text evidence="3">The sequence shown here is derived from an EMBL/GenBank/DDBJ whole genome shotgun (WGS) entry which is preliminary data.</text>
</comment>
<protein>
    <submittedName>
        <fullName evidence="3">Uncharacterized protein</fullName>
    </submittedName>
</protein>
<keyword evidence="4" id="KW-1185">Reference proteome</keyword>
<proteinExistence type="predicted"/>
<feature type="region of interest" description="Disordered" evidence="2">
    <location>
        <begin position="247"/>
        <end position="268"/>
    </location>
</feature>
<dbReference type="AlphaFoldDB" id="A0AA35WUK0"/>
<sequence length="268" mass="29364">MSGRIPDLEHHAKDMAKKMKEIEAQMVQPLPVSDPSSFSPASSAPGTGHPVDIRLIIFPNGGSARHGEQPQEPFVLRSAPVDRKHPPQPTAFSPAPSSKPFQQTSSPSTNSLSSLSSDHTTPSCNTSSASFSVITEDATDDSPPLGDGMPLRTISQTSTSSTFEEEVTVMKGSLDELMPKYCSLTRKIRSRDKQVKTLQAELARRKETFAAGMETANQETKDLQKQVDTLQVEKGELRDDLERTRESVMASNQQKQALIHHLQSRLKS</sequence>
<organism evidence="3 4">
    <name type="scientific">Geodia barretti</name>
    <name type="common">Barrett's horny sponge</name>
    <dbReference type="NCBI Taxonomy" id="519541"/>
    <lineage>
        <taxon>Eukaryota</taxon>
        <taxon>Metazoa</taxon>
        <taxon>Porifera</taxon>
        <taxon>Demospongiae</taxon>
        <taxon>Heteroscleromorpha</taxon>
        <taxon>Tetractinellida</taxon>
        <taxon>Astrophorina</taxon>
        <taxon>Geodiidae</taxon>
        <taxon>Geodia</taxon>
    </lineage>
</organism>
<feature type="region of interest" description="Disordered" evidence="2">
    <location>
        <begin position="1"/>
        <end position="54"/>
    </location>
</feature>
<dbReference type="EMBL" id="CASHTH010002405">
    <property type="protein sequence ID" value="CAI8029411.1"/>
    <property type="molecule type" value="Genomic_DNA"/>
</dbReference>
<feature type="coiled-coil region" evidence="1">
    <location>
        <begin position="213"/>
        <end position="247"/>
    </location>
</feature>
<name>A0AA35WUK0_GEOBA</name>
<feature type="compositionally biased region" description="Polar residues" evidence="2">
    <location>
        <begin position="124"/>
        <end position="133"/>
    </location>
</feature>
<evidence type="ECO:0000313" key="3">
    <source>
        <dbReference type="EMBL" id="CAI8029411.1"/>
    </source>
</evidence>
<feature type="compositionally biased region" description="Low complexity" evidence="2">
    <location>
        <begin position="104"/>
        <end position="123"/>
    </location>
</feature>